<evidence type="ECO:0000313" key="3">
    <source>
        <dbReference type="Proteomes" id="UP000824890"/>
    </source>
</evidence>
<dbReference type="SUPFAM" id="SSF48371">
    <property type="entry name" value="ARM repeat"/>
    <property type="match status" value="1"/>
</dbReference>
<dbReference type="PANTHER" id="PTHR10257">
    <property type="entry name" value="SERINE/THREONINE PROTEIN PHOSPHATASE 2A PP2A REGULATORY SUBUNIT B"/>
    <property type="match status" value="1"/>
</dbReference>
<proteinExistence type="predicted"/>
<dbReference type="Pfam" id="PF01603">
    <property type="entry name" value="B56"/>
    <property type="match status" value="1"/>
</dbReference>
<gene>
    <name evidence="2" type="ORF">HID58_026444</name>
</gene>
<protein>
    <recommendedName>
        <fullName evidence="4">Serine/threonine protein phosphatase 2A regulatory subunit</fullName>
    </recommendedName>
</protein>
<accession>A0ABQ8CP26</accession>
<dbReference type="InterPro" id="IPR016024">
    <property type="entry name" value="ARM-type_fold"/>
</dbReference>
<feature type="region of interest" description="Disordered" evidence="1">
    <location>
        <begin position="88"/>
        <end position="142"/>
    </location>
</feature>
<feature type="compositionally biased region" description="Low complexity" evidence="1">
    <location>
        <begin position="123"/>
        <end position="132"/>
    </location>
</feature>
<dbReference type="InterPro" id="IPR011989">
    <property type="entry name" value="ARM-like"/>
</dbReference>
<evidence type="ECO:0000313" key="2">
    <source>
        <dbReference type="EMBL" id="KAH0918784.1"/>
    </source>
</evidence>
<dbReference type="PIRSF" id="PIRSF028043">
    <property type="entry name" value="PP2A_B56"/>
    <property type="match status" value="1"/>
</dbReference>
<comment type="caution">
    <text evidence="2">The sequence shown here is derived from an EMBL/GenBank/DDBJ whole genome shotgun (WGS) entry which is preliminary data.</text>
</comment>
<dbReference type="EMBL" id="JAGKQM010000007">
    <property type="protein sequence ID" value="KAH0918784.1"/>
    <property type="molecule type" value="Genomic_DNA"/>
</dbReference>
<dbReference type="Gene3D" id="1.25.10.10">
    <property type="entry name" value="Leucine-rich Repeat Variant"/>
    <property type="match status" value="1"/>
</dbReference>
<reference evidence="2 3" key="1">
    <citation type="submission" date="2021-05" db="EMBL/GenBank/DDBJ databases">
        <title>Genome Assembly of Synthetic Allotetraploid Brassica napus Reveals Homoeologous Exchanges between Subgenomes.</title>
        <authorList>
            <person name="Davis J.T."/>
        </authorList>
    </citation>
    <scope>NUCLEOTIDE SEQUENCE [LARGE SCALE GENOMIC DNA]</scope>
    <source>
        <strain evidence="3">cv. Da-Ae</strain>
        <tissue evidence="2">Seedling</tissue>
    </source>
</reference>
<dbReference type="Proteomes" id="UP000824890">
    <property type="component" value="Unassembled WGS sequence"/>
</dbReference>
<name>A0ABQ8CP26_BRANA</name>
<evidence type="ECO:0008006" key="4">
    <source>
        <dbReference type="Google" id="ProtNLM"/>
    </source>
</evidence>
<sequence>EKEEEEERLVEEDLFSGILLLSTGHASWDTLSRLFPQHDNKHYQNMSSTIRCRPNASPSPSPISDISSFHHRFKDPKMLNKIMKLGGKKFSKSDQDNTSGVNTVVRSSRPTTAVAPPSSTGESQSAAPSPSQTPNHPMFTAPPSLEVLPLLKDVSSSDRPLLFMKKAHMCSCQCDFSDSLIMPREKEIKRQTLLELVDFLHSSSGKVNETMQSELIRMVSANMFRCLPPAHYENTGAPPEGNDPEEEEPYLEPWWPHLQLVYELLLRYVVSSEIEPKTAKKFINHTFVSRLLDLFDSEDPREREYLKTVLHRIYGKFIFHRPFIRCSIYNIFYKYLYETERCVGIGELLEILGSVINGFTVPMREEHVLYLVKAILPLHKSKGISIFHQQLSYCVVQFVEKDYKLADTVIRGLLKYWPLTNCNKEVLFLGELEEVLDVTEPSEFQHCVVPLFRQIGKCLNSANFQVAERALFLWNNEHIVGLIAENKDVIFPIIFEALERNMKGHWNQAVHGLSENVRRMFMEMDNELFEECEKRHLENEAKACELLEQREMTWKRLEEAASLAAN</sequence>
<keyword evidence="3" id="KW-1185">Reference proteome</keyword>
<feature type="non-terminal residue" evidence="2">
    <location>
        <position position="1"/>
    </location>
</feature>
<dbReference type="PANTHER" id="PTHR10257:SF76">
    <property type="entry name" value="SERINE_THREONINE PROTEIN PHOSPHATASE 2A 57 KDA REGULATORY SUBUNIT B' EPSILON ISOFORM"/>
    <property type="match status" value="1"/>
</dbReference>
<evidence type="ECO:0000256" key="1">
    <source>
        <dbReference type="SAM" id="MobiDB-lite"/>
    </source>
</evidence>
<organism evidence="2 3">
    <name type="scientific">Brassica napus</name>
    <name type="common">Rape</name>
    <dbReference type="NCBI Taxonomy" id="3708"/>
    <lineage>
        <taxon>Eukaryota</taxon>
        <taxon>Viridiplantae</taxon>
        <taxon>Streptophyta</taxon>
        <taxon>Embryophyta</taxon>
        <taxon>Tracheophyta</taxon>
        <taxon>Spermatophyta</taxon>
        <taxon>Magnoliopsida</taxon>
        <taxon>eudicotyledons</taxon>
        <taxon>Gunneridae</taxon>
        <taxon>Pentapetalae</taxon>
        <taxon>rosids</taxon>
        <taxon>malvids</taxon>
        <taxon>Brassicales</taxon>
        <taxon>Brassicaceae</taxon>
        <taxon>Brassiceae</taxon>
        <taxon>Brassica</taxon>
    </lineage>
</organism>
<feature type="compositionally biased region" description="Polar residues" evidence="1">
    <location>
        <begin position="96"/>
        <end position="122"/>
    </location>
</feature>
<dbReference type="InterPro" id="IPR002554">
    <property type="entry name" value="PP2A_B56"/>
</dbReference>